<feature type="compositionally biased region" description="Basic and acidic residues" evidence="2">
    <location>
        <begin position="1287"/>
        <end position="1298"/>
    </location>
</feature>
<dbReference type="InterPro" id="IPR003599">
    <property type="entry name" value="Ig_sub"/>
</dbReference>
<feature type="compositionally biased region" description="Basic and acidic residues" evidence="2">
    <location>
        <begin position="538"/>
        <end position="554"/>
    </location>
</feature>
<dbReference type="Gene3D" id="2.60.40.10">
    <property type="entry name" value="Immunoglobulins"/>
    <property type="match status" value="4"/>
</dbReference>
<dbReference type="InterPro" id="IPR013098">
    <property type="entry name" value="Ig_I-set"/>
</dbReference>
<dbReference type="SMART" id="SM00408">
    <property type="entry name" value="IGc2"/>
    <property type="match status" value="2"/>
</dbReference>
<feature type="compositionally biased region" description="Polar residues" evidence="2">
    <location>
        <begin position="11"/>
        <end position="20"/>
    </location>
</feature>
<comment type="caution">
    <text evidence="5">The sequence shown here is derived from an EMBL/GenBank/DDBJ whole genome shotgun (WGS) entry which is preliminary data.</text>
</comment>
<dbReference type="InterPro" id="IPR013783">
    <property type="entry name" value="Ig-like_fold"/>
</dbReference>
<feature type="domain" description="Ig-like" evidence="3">
    <location>
        <begin position="140"/>
        <end position="228"/>
    </location>
</feature>
<dbReference type="FunFam" id="2.60.40.10:FF:001223">
    <property type="entry name" value="Sidekick cell adhesion molecule 1"/>
    <property type="match status" value="1"/>
</dbReference>
<feature type="region of interest" description="Disordered" evidence="2">
    <location>
        <begin position="1155"/>
        <end position="1298"/>
    </location>
</feature>
<feature type="region of interest" description="Disordered" evidence="2">
    <location>
        <begin position="519"/>
        <end position="554"/>
    </location>
</feature>
<dbReference type="Pfam" id="PF07679">
    <property type="entry name" value="I-set"/>
    <property type="match status" value="2"/>
</dbReference>
<dbReference type="PRINTS" id="PR00014">
    <property type="entry name" value="FNTYPEIII"/>
</dbReference>
<feature type="region of interest" description="Disordered" evidence="2">
    <location>
        <begin position="864"/>
        <end position="891"/>
    </location>
</feature>
<dbReference type="InterPro" id="IPR036179">
    <property type="entry name" value="Ig-like_dom_sf"/>
</dbReference>
<dbReference type="FunFam" id="2.60.40.10:FF:000612">
    <property type="entry name" value="palladin isoform X1"/>
    <property type="match status" value="1"/>
</dbReference>
<dbReference type="SMART" id="SM00409">
    <property type="entry name" value="IG"/>
    <property type="match status" value="2"/>
</dbReference>
<dbReference type="SUPFAM" id="SSF49265">
    <property type="entry name" value="Fibronectin type III"/>
    <property type="match status" value="2"/>
</dbReference>
<dbReference type="PROSITE" id="PS50853">
    <property type="entry name" value="FN3"/>
    <property type="match status" value="2"/>
</dbReference>
<feature type="compositionally biased region" description="Acidic residues" evidence="2">
    <location>
        <begin position="867"/>
        <end position="886"/>
    </location>
</feature>
<evidence type="ECO:0000313" key="5">
    <source>
        <dbReference type="EMBL" id="KAH0535741.1"/>
    </source>
</evidence>
<dbReference type="GO" id="GO:0030154">
    <property type="term" value="P:cell differentiation"/>
    <property type="evidence" value="ECO:0007669"/>
    <property type="project" value="UniProtKB-ARBA"/>
</dbReference>
<dbReference type="InterPro" id="IPR036116">
    <property type="entry name" value="FN3_sf"/>
</dbReference>
<feature type="compositionally biased region" description="Polar residues" evidence="2">
    <location>
        <begin position="1238"/>
        <end position="1248"/>
    </location>
</feature>
<gene>
    <name evidence="5" type="ORF">KQX54_018704</name>
</gene>
<evidence type="ECO:0008006" key="7">
    <source>
        <dbReference type="Google" id="ProtNLM"/>
    </source>
</evidence>
<sequence length="1387" mass="155827">MGNASAKNARRLSTSTGSNSKRVHWGGPGVPAPPGKPVLIPGSSDDAQPDIVGIRWERSPSNGGAPIIGYLVEHRRMGSPHWVRSSPNLCPFPELTLSGLEPGWRYQFRVRAQNSLGISQPSELSDPLTVTLQRSAATIPHFELELKDTTALENEQAEFVVKFSGLPIPKISWFKDGFEIFSSRRTRIVTENGKSTLLIHQTALNDEGEIKCTATNRAGHISTRAKLNLEAAPRIRLPRQYEDGLLFEQDEAIRLKVSIAGKPVPNVTWLHDGEVIKSDDRHIIDAADSGECSMRIPAARRKDRGEYTVKAVNKLGEDIVSFLVTVTDRPSAPGKAKIAMTLGRSVTLSWSEPEDDGGCKIGTYIIEYYRIGWDVWLKAATCRQPTTTLSELIEGSEYKFRVKAENPYGVSDPSEESDVIFIPDPKRGIHAPPLRPDKSQSQREIHRGRTERRDQSEPAKRTRSLTREEAIRDSHANEFQTPPSRSASAHKLVLGPPPKPPRADSRVTFSDTVFLHLEKPLEDDDLPVAPARPRTKRDKVQHSPPEDEIKERHQTIIAPEKLPSPPVLTRQATLETFERPYVLPIEKSPSPLPPIKIPKEETRLNKPTRPILPREATEDEDDTKFRGSSEIMLVLYPDEDASPGKRNPLVRSSSEGEAEEEDEDLLPPPMSLSLPELFSANHQVVEILREAVSSTELLHERAMERFYKAVAVEEAEAAKKTDLGVVDKPKEGLDFISGRLRSTRLKRRPSSGSPVGTQGKNKWTRRRSSEGQTSSQLRNLPPSLMLPAPQIIASDPNLHEEDPTEVLKPASPTLASLHHWDDKNMPLVPEHHAEEFILEPSEESFTRIEYRRDVKTPDREIAYDSIVADDYEESTDAESEPESDSSEDLRTLKSRILAQPIMDEEDTYHPRGRPILYVPPPDPEYRVQTIDTVPARPFYNVSPNNNNNNIQPKSILKKRTEEDPVPLNSFGRPIPPEKPIIERQEKKEVPVEPPVTLRKKSVTDLSDGAVAISNNNSNSNAPVMSELDSDNASLLNAAEVAKNRRRSNQKPVVEKKSSVEEKEDLEARQAVVDHYMEIVREYSLSHAVHPVNYSKYSSNTSNGAITTTNNNKNNNVNDNNNNNKKENNKDSGIIPSLNIQTKIANLTEKNKEEIGRRNNLTRVTTVDSSSSSIPSANMVQENLRSSRGLSRNNEATISRSRNISTERMRSSSKTRMPEVDKGPSRSSSRTRKRDLSGNRDTGSRSSSKQRGETRKISSRNSSRERFKAVDVSPSDSETSQRVVGKKISRERPERFRRNSRAYDRPDKSKLEASGVISERLMAEAHINVRSSVSYVIDLIILMAAIYLYLFKNELFAIPFIFLLIYRQVEEDIRGWIPKWWKAKPRDN</sequence>
<feature type="compositionally biased region" description="Polar residues" evidence="2">
    <location>
        <begin position="750"/>
        <end position="761"/>
    </location>
</feature>
<dbReference type="EMBL" id="JAHXZJ010002982">
    <property type="protein sequence ID" value="KAH0535741.1"/>
    <property type="molecule type" value="Genomic_DNA"/>
</dbReference>
<feature type="region of interest" description="Disordered" evidence="2">
    <location>
        <begin position="584"/>
        <end position="668"/>
    </location>
</feature>
<dbReference type="CDD" id="cd00063">
    <property type="entry name" value="FN3"/>
    <property type="match status" value="2"/>
</dbReference>
<reference evidence="5 6" key="1">
    <citation type="journal article" date="2021" name="J. Hered.">
        <title>A chromosome-level genome assembly of the parasitoid wasp, Cotesia glomerata (Hymenoptera: Braconidae).</title>
        <authorList>
            <person name="Pinto B.J."/>
            <person name="Weis J.J."/>
            <person name="Gamble T."/>
            <person name="Ode P.J."/>
            <person name="Paul R."/>
            <person name="Zaspel J.M."/>
        </authorList>
    </citation>
    <scope>NUCLEOTIDE SEQUENCE [LARGE SCALE GENOMIC DNA]</scope>
    <source>
        <strain evidence="5">CgM1</strain>
    </source>
</reference>
<feature type="compositionally biased region" description="Polar residues" evidence="2">
    <location>
        <begin position="1096"/>
        <end position="1108"/>
    </location>
</feature>
<feature type="region of interest" description="Disordered" evidence="2">
    <location>
        <begin position="1"/>
        <end position="44"/>
    </location>
</feature>
<feature type="domain" description="Ig-like" evidence="3">
    <location>
        <begin position="233"/>
        <end position="327"/>
    </location>
</feature>
<evidence type="ECO:0000259" key="3">
    <source>
        <dbReference type="PROSITE" id="PS50835"/>
    </source>
</evidence>
<name>A0AAV7HZ37_COTGL</name>
<feature type="compositionally biased region" description="Low complexity" evidence="2">
    <location>
        <begin position="1109"/>
        <end position="1122"/>
    </location>
</feature>
<feature type="region of interest" description="Disordered" evidence="2">
    <location>
        <begin position="739"/>
        <end position="783"/>
    </location>
</feature>
<dbReference type="InterPro" id="IPR050964">
    <property type="entry name" value="Striated_Muscle_Regulatory"/>
</dbReference>
<dbReference type="PANTHER" id="PTHR13817:SF167">
    <property type="entry name" value="MYOMESIN AND MYOSIN BINDING PROTEIN"/>
    <property type="match status" value="1"/>
</dbReference>
<feature type="region of interest" description="Disordered" evidence="2">
    <location>
        <begin position="1041"/>
        <end position="1064"/>
    </location>
</feature>
<keyword evidence="6" id="KW-1185">Reference proteome</keyword>
<evidence type="ECO:0000259" key="4">
    <source>
        <dbReference type="PROSITE" id="PS50853"/>
    </source>
</evidence>
<dbReference type="GO" id="GO:0009653">
    <property type="term" value="P:anatomical structure morphogenesis"/>
    <property type="evidence" value="ECO:0007669"/>
    <property type="project" value="UniProtKB-ARBA"/>
</dbReference>
<evidence type="ECO:0000256" key="2">
    <source>
        <dbReference type="SAM" id="MobiDB-lite"/>
    </source>
</evidence>
<feature type="compositionally biased region" description="Polar residues" evidence="2">
    <location>
        <begin position="477"/>
        <end position="487"/>
    </location>
</feature>
<feature type="compositionally biased region" description="Polar residues" evidence="2">
    <location>
        <begin position="1158"/>
        <end position="1203"/>
    </location>
</feature>
<evidence type="ECO:0000256" key="1">
    <source>
        <dbReference type="ARBA" id="ARBA00022737"/>
    </source>
</evidence>
<feature type="compositionally biased region" description="Basic and acidic residues" evidence="2">
    <location>
        <begin position="1204"/>
        <end position="1223"/>
    </location>
</feature>
<feature type="compositionally biased region" description="Acidic residues" evidence="2">
    <location>
        <begin position="656"/>
        <end position="665"/>
    </location>
</feature>
<keyword evidence="1" id="KW-0677">Repeat</keyword>
<dbReference type="Pfam" id="PF00041">
    <property type="entry name" value="fn3"/>
    <property type="match status" value="2"/>
</dbReference>
<organism evidence="5 6">
    <name type="scientific">Cotesia glomerata</name>
    <name type="common">Lepidopteran parasitic wasp</name>
    <name type="synonym">Apanteles glomeratus</name>
    <dbReference type="NCBI Taxonomy" id="32391"/>
    <lineage>
        <taxon>Eukaryota</taxon>
        <taxon>Metazoa</taxon>
        <taxon>Ecdysozoa</taxon>
        <taxon>Arthropoda</taxon>
        <taxon>Hexapoda</taxon>
        <taxon>Insecta</taxon>
        <taxon>Pterygota</taxon>
        <taxon>Neoptera</taxon>
        <taxon>Endopterygota</taxon>
        <taxon>Hymenoptera</taxon>
        <taxon>Apocrita</taxon>
        <taxon>Ichneumonoidea</taxon>
        <taxon>Braconidae</taxon>
        <taxon>Microgastrinae</taxon>
        <taxon>Cotesia</taxon>
    </lineage>
</organism>
<evidence type="ECO:0000313" key="6">
    <source>
        <dbReference type="Proteomes" id="UP000826195"/>
    </source>
</evidence>
<feature type="region of interest" description="Disordered" evidence="2">
    <location>
        <begin position="407"/>
        <end position="506"/>
    </location>
</feature>
<dbReference type="PROSITE" id="PS50835">
    <property type="entry name" value="IG_LIKE"/>
    <property type="match status" value="2"/>
</dbReference>
<feature type="region of interest" description="Disordered" evidence="2">
    <location>
        <begin position="1096"/>
        <end position="1133"/>
    </location>
</feature>
<dbReference type="FunFam" id="2.60.40.10:FF:001806">
    <property type="entry name" value="Blast:Twitchin"/>
    <property type="match status" value="1"/>
</dbReference>
<dbReference type="SMART" id="SM00060">
    <property type="entry name" value="FN3"/>
    <property type="match status" value="2"/>
</dbReference>
<dbReference type="Proteomes" id="UP000826195">
    <property type="component" value="Unassembled WGS sequence"/>
</dbReference>
<dbReference type="InterPro" id="IPR007110">
    <property type="entry name" value="Ig-like_dom"/>
</dbReference>
<proteinExistence type="predicted"/>
<feature type="compositionally biased region" description="Basic and acidic residues" evidence="2">
    <location>
        <begin position="1249"/>
        <end position="1268"/>
    </location>
</feature>
<dbReference type="SUPFAM" id="SSF48726">
    <property type="entry name" value="Immunoglobulin"/>
    <property type="match status" value="2"/>
</dbReference>
<protein>
    <recommendedName>
        <fullName evidence="7">Titin</fullName>
    </recommendedName>
</protein>
<feature type="domain" description="Fibronectin type-III" evidence="4">
    <location>
        <begin position="33"/>
        <end position="134"/>
    </location>
</feature>
<feature type="compositionally biased region" description="Basic and acidic residues" evidence="2">
    <location>
        <begin position="435"/>
        <end position="476"/>
    </location>
</feature>
<dbReference type="InterPro" id="IPR003961">
    <property type="entry name" value="FN3_dom"/>
</dbReference>
<dbReference type="InterPro" id="IPR003598">
    <property type="entry name" value="Ig_sub2"/>
</dbReference>
<accession>A0AAV7HZ37</accession>
<feature type="domain" description="Fibronectin type-III" evidence="4">
    <location>
        <begin position="332"/>
        <end position="425"/>
    </location>
</feature>
<dbReference type="PANTHER" id="PTHR13817">
    <property type="entry name" value="TITIN"/>
    <property type="match status" value="1"/>
</dbReference>